<dbReference type="InterPro" id="IPR006151">
    <property type="entry name" value="Shikm_DH/Glu-tRNA_Rdtase"/>
</dbReference>
<feature type="site" description="Important for activity" evidence="8 12">
    <location>
        <position position="112"/>
    </location>
</feature>
<dbReference type="InterPro" id="IPR036291">
    <property type="entry name" value="NAD(P)-bd_dom_sf"/>
</dbReference>
<feature type="binding site" evidence="8 10">
    <location>
        <position position="122"/>
    </location>
    <ligand>
        <name>substrate</name>
    </ligand>
</feature>
<evidence type="ECO:0000256" key="9">
    <source>
        <dbReference type="PIRSR" id="PIRSR000445-1"/>
    </source>
</evidence>
<dbReference type="PANTHER" id="PTHR43013:SF1">
    <property type="entry name" value="GLUTAMYL-TRNA REDUCTASE"/>
    <property type="match status" value="1"/>
</dbReference>
<dbReference type="AlphaFoldDB" id="A0A537KQY1"/>
<feature type="binding site" evidence="8 11">
    <location>
        <begin position="200"/>
        <end position="205"/>
    </location>
    <ligand>
        <name>NADP(+)</name>
        <dbReference type="ChEBI" id="CHEBI:58349"/>
    </ligand>
</feature>
<dbReference type="InterPro" id="IPR036453">
    <property type="entry name" value="GluRdtase_dimer_dom_sf"/>
</dbReference>
<feature type="binding site" evidence="8 10">
    <location>
        <position position="133"/>
    </location>
    <ligand>
        <name>substrate</name>
    </ligand>
</feature>
<evidence type="ECO:0000256" key="1">
    <source>
        <dbReference type="ARBA" id="ARBA00005059"/>
    </source>
</evidence>
<dbReference type="Gene3D" id="3.30.460.30">
    <property type="entry name" value="Glutamyl-tRNA reductase, N-terminal domain"/>
    <property type="match status" value="1"/>
</dbReference>
<comment type="caution">
    <text evidence="17">The sequence shown here is derived from an EMBL/GenBank/DDBJ whole genome shotgun (WGS) entry which is preliminary data.</text>
</comment>
<feature type="domain" description="Quinate/shikimate 5-dehydrogenase/glutamyl-tRNA reductase" evidence="15">
    <location>
        <begin position="191"/>
        <end position="312"/>
    </location>
</feature>
<dbReference type="SUPFAM" id="SSF51735">
    <property type="entry name" value="NAD(P)-binding Rossmann-fold domains"/>
    <property type="match status" value="1"/>
</dbReference>
<evidence type="ECO:0000256" key="8">
    <source>
        <dbReference type="HAMAP-Rule" id="MF_00087"/>
    </source>
</evidence>
<accession>A0A537KQY1</accession>
<dbReference type="SUPFAM" id="SSF69742">
    <property type="entry name" value="Glutamyl tRNA-reductase catalytic, N-terminal domain"/>
    <property type="match status" value="1"/>
</dbReference>
<dbReference type="Pfam" id="PF01488">
    <property type="entry name" value="Shikimate_DH"/>
    <property type="match status" value="1"/>
</dbReference>
<feature type="domain" description="Glutamyl-tRNA reductase N-terminal" evidence="16">
    <location>
        <begin position="26"/>
        <end position="166"/>
    </location>
</feature>
<dbReference type="Pfam" id="PF05201">
    <property type="entry name" value="GlutR_N"/>
    <property type="match status" value="1"/>
</dbReference>
<evidence type="ECO:0000256" key="13">
    <source>
        <dbReference type="RuleBase" id="RU000584"/>
    </source>
</evidence>
<dbReference type="InterPro" id="IPR000343">
    <property type="entry name" value="4pyrrol_synth_GluRdtase"/>
</dbReference>
<name>A0A537KQY1_9BACT</name>
<comment type="similarity">
    <text evidence="2 8 13">Belongs to the glutamyl-tRNA reductase family.</text>
</comment>
<evidence type="ECO:0000256" key="11">
    <source>
        <dbReference type="PIRSR" id="PIRSR000445-3"/>
    </source>
</evidence>
<dbReference type="EC" id="1.2.1.70" evidence="3 8"/>
<feature type="active site" description="Nucleophile" evidence="8 9">
    <location>
        <position position="69"/>
    </location>
</feature>
<dbReference type="InterPro" id="IPR015896">
    <property type="entry name" value="4pyrrol_synth_GluRdtase_dimer"/>
</dbReference>
<dbReference type="HAMAP" id="MF_00087">
    <property type="entry name" value="Glu_tRNA_reductase"/>
    <property type="match status" value="1"/>
</dbReference>
<dbReference type="Pfam" id="PF00745">
    <property type="entry name" value="GlutR_dimer"/>
    <property type="match status" value="1"/>
</dbReference>
<evidence type="ECO:0000256" key="10">
    <source>
        <dbReference type="PIRSR" id="PIRSR000445-2"/>
    </source>
</evidence>
<feature type="binding site" evidence="8 10">
    <location>
        <begin position="127"/>
        <end position="129"/>
    </location>
    <ligand>
        <name>substrate</name>
    </ligand>
</feature>
<dbReference type="Proteomes" id="UP000319353">
    <property type="component" value="Unassembled WGS sequence"/>
</dbReference>
<comment type="subunit">
    <text evidence="8">Homodimer.</text>
</comment>
<dbReference type="GO" id="GO:0050661">
    <property type="term" value="F:NADP binding"/>
    <property type="evidence" value="ECO:0007669"/>
    <property type="project" value="InterPro"/>
</dbReference>
<feature type="binding site" evidence="8 10">
    <location>
        <begin position="68"/>
        <end position="71"/>
    </location>
    <ligand>
        <name>substrate</name>
    </ligand>
</feature>
<evidence type="ECO:0000313" key="17">
    <source>
        <dbReference type="EMBL" id="TMI98160.1"/>
    </source>
</evidence>
<dbReference type="NCBIfam" id="TIGR01035">
    <property type="entry name" value="hemA"/>
    <property type="match status" value="1"/>
</dbReference>
<evidence type="ECO:0000313" key="18">
    <source>
        <dbReference type="Proteomes" id="UP000319353"/>
    </source>
</evidence>
<comment type="miscellaneous">
    <text evidence="8">During catalysis, the active site Cys acts as a nucleophile attacking the alpha-carbonyl group of tRNA-bound glutamate with the formation of a thioester intermediate between enzyme and glutamate, and the concomitant release of tRNA(Glu). The thioester intermediate is finally reduced by direct hydride transfer from NADPH, to form the product GSA.</text>
</comment>
<comment type="catalytic activity">
    <reaction evidence="7 8 13">
        <text>(S)-4-amino-5-oxopentanoate + tRNA(Glu) + NADP(+) = L-glutamyl-tRNA(Glu) + NADPH + H(+)</text>
        <dbReference type="Rhea" id="RHEA:12344"/>
        <dbReference type="Rhea" id="RHEA-COMP:9663"/>
        <dbReference type="Rhea" id="RHEA-COMP:9680"/>
        <dbReference type="ChEBI" id="CHEBI:15378"/>
        <dbReference type="ChEBI" id="CHEBI:57501"/>
        <dbReference type="ChEBI" id="CHEBI:57783"/>
        <dbReference type="ChEBI" id="CHEBI:58349"/>
        <dbReference type="ChEBI" id="CHEBI:78442"/>
        <dbReference type="ChEBI" id="CHEBI:78520"/>
        <dbReference type="EC" id="1.2.1.70"/>
    </reaction>
</comment>
<evidence type="ECO:0000256" key="5">
    <source>
        <dbReference type="ARBA" id="ARBA00023002"/>
    </source>
</evidence>
<dbReference type="SUPFAM" id="SSF69075">
    <property type="entry name" value="Glutamyl tRNA-reductase dimerization domain"/>
    <property type="match status" value="1"/>
</dbReference>
<comment type="function">
    <text evidence="8">Catalyzes the NADPH-dependent reduction of glutamyl-tRNA(Glu) to glutamate 1-semialdehyde (GSA).</text>
</comment>
<evidence type="ECO:0000256" key="4">
    <source>
        <dbReference type="ARBA" id="ARBA00022857"/>
    </source>
</evidence>
<dbReference type="EMBL" id="VBAL01000182">
    <property type="protein sequence ID" value="TMI98160.1"/>
    <property type="molecule type" value="Genomic_DNA"/>
</dbReference>
<dbReference type="UniPathway" id="UPA00251">
    <property type="reaction ID" value="UER00316"/>
</dbReference>
<reference evidence="17 18" key="1">
    <citation type="journal article" date="2019" name="Nat. Microbiol.">
        <title>Mediterranean grassland soil C-N compound turnover is dependent on rainfall and depth, and is mediated by genomically divergent microorganisms.</title>
        <authorList>
            <person name="Diamond S."/>
            <person name="Andeer P.F."/>
            <person name="Li Z."/>
            <person name="Crits-Christoph A."/>
            <person name="Burstein D."/>
            <person name="Anantharaman K."/>
            <person name="Lane K.R."/>
            <person name="Thomas B.C."/>
            <person name="Pan C."/>
            <person name="Northen T.R."/>
            <person name="Banfield J.F."/>
        </authorList>
    </citation>
    <scope>NUCLEOTIDE SEQUENCE [LARGE SCALE GENOMIC DNA]</scope>
    <source>
        <strain evidence="17">NP_4</strain>
    </source>
</reference>
<evidence type="ECO:0000259" key="16">
    <source>
        <dbReference type="Pfam" id="PF05201"/>
    </source>
</evidence>
<keyword evidence="5 8" id="KW-0560">Oxidoreductase</keyword>
<comment type="pathway">
    <text evidence="1 8 13">Porphyrin-containing compound metabolism; protoporphyrin-IX biosynthesis; 5-aminolevulinate from L-glutamyl-tRNA(Glu): step 1/2.</text>
</comment>
<dbReference type="GO" id="GO:0019353">
    <property type="term" value="P:protoporphyrinogen IX biosynthetic process from glutamate"/>
    <property type="evidence" value="ECO:0007669"/>
    <property type="project" value="TreeGrafter"/>
</dbReference>
<dbReference type="PIRSF" id="PIRSF000445">
    <property type="entry name" value="4pyrrol_synth_GluRdtase"/>
    <property type="match status" value="1"/>
</dbReference>
<dbReference type="InterPro" id="IPR015895">
    <property type="entry name" value="4pyrrol_synth_GluRdtase_N"/>
</dbReference>
<evidence type="ECO:0000256" key="3">
    <source>
        <dbReference type="ARBA" id="ARBA00012970"/>
    </source>
</evidence>
<protein>
    <recommendedName>
        <fullName evidence="3 8">Glutamyl-tRNA reductase</fullName>
        <shortName evidence="8">GluTR</shortName>
        <ecNumber evidence="3 8">1.2.1.70</ecNumber>
    </recommendedName>
</protein>
<dbReference type="Gene3D" id="3.40.50.720">
    <property type="entry name" value="NAD(P)-binding Rossmann-like Domain"/>
    <property type="match status" value="1"/>
</dbReference>
<sequence length="427" mass="47294">MNRESPLSPRRSDLPTRAAATHLIVIGTNHRTSSLDAREWLLRKASYASLRKAGGPRPPWSDVVLLTTCNRIEVYALTEDPARAAELVRKTLGVSLDERMLYVLEDRDAAAHLIRVASGLDSLAEGEEQVTAQVRSAPSRRPTRASERHLAAVFFQAARVAPSIRTLAGVTPRDASASHAAIRFLEAVVPIERRVVAVIGTGKMARIAAKELRPHAEIRVVNRNLPRARELAKSLEGEAVPWADLQTLLADADIVLAATAVRRPLITKQMVRAAIRRRQGRPMWLIDLGFPRNVDPGCRGLPGVHLLDLDGLAPWGQRPPAPAAFARVDHRIRKESERLIESLRPEAFVDVTALRKTAEAVRRRELEEAFARLPDLSEEDRAIVDKLSMRLVNRFLHGPTERLRSLPEERRAEIVHEIVAGLQGGSG</sequence>
<evidence type="ECO:0000256" key="6">
    <source>
        <dbReference type="ARBA" id="ARBA00023244"/>
    </source>
</evidence>
<proteinExistence type="inferred from homology"/>
<evidence type="ECO:0000256" key="12">
    <source>
        <dbReference type="PIRSR" id="PIRSR000445-4"/>
    </source>
</evidence>
<dbReference type="GO" id="GO:0008883">
    <property type="term" value="F:glutamyl-tRNA reductase activity"/>
    <property type="evidence" value="ECO:0007669"/>
    <property type="project" value="UniProtKB-UniRule"/>
</dbReference>
<dbReference type="InterPro" id="IPR036343">
    <property type="entry name" value="GluRdtase_N_sf"/>
</dbReference>
<evidence type="ECO:0000259" key="15">
    <source>
        <dbReference type="Pfam" id="PF01488"/>
    </source>
</evidence>
<dbReference type="PANTHER" id="PTHR43013">
    <property type="entry name" value="GLUTAMYL-TRNA REDUCTASE"/>
    <property type="match status" value="1"/>
</dbReference>
<evidence type="ECO:0000259" key="14">
    <source>
        <dbReference type="Pfam" id="PF00745"/>
    </source>
</evidence>
<comment type="domain">
    <text evidence="8">Possesses an unusual extended V-shaped dimeric structure with each monomer consisting of three distinct domains arranged along a curved 'spinal' alpha-helix. The N-terminal catalytic domain specifically recognizes the glutamate moiety of the substrate. The second domain is the NADPH-binding domain, and the third C-terminal domain is responsible for dimerization.</text>
</comment>
<keyword evidence="4 8" id="KW-0521">NADP</keyword>
<keyword evidence="6 8" id="KW-0627">Porphyrin biosynthesis</keyword>
<feature type="domain" description="Tetrapyrrole biosynthesis glutamyl-tRNA reductase dimerisation" evidence="14">
    <location>
        <begin position="332"/>
        <end position="413"/>
    </location>
</feature>
<gene>
    <name evidence="8 17" type="primary">hemA</name>
    <name evidence="17" type="ORF">E6H01_12670</name>
</gene>
<organism evidence="17 18">
    <name type="scientific">Candidatus Segetimicrobium genomatis</name>
    <dbReference type="NCBI Taxonomy" id="2569760"/>
    <lineage>
        <taxon>Bacteria</taxon>
        <taxon>Bacillati</taxon>
        <taxon>Candidatus Sysuimicrobiota</taxon>
        <taxon>Candidatus Sysuimicrobiia</taxon>
        <taxon>Candidatus Sysuimicrobiales</taxon>
        <taxon>Candidatus Segetimicrobiaceae</taxon>
        <taxon>Candidatus Segetimicrobium</taxon>
    </lineage>
</organism>
<evidence type="ECO:0000256" key="7">
    <source>
        <dbReference type="ARBA" id="ARBA00047464"/>
    </source>
</evidence>
<evidence type="ECO:0000256" key="2">
    <source>
        <dbReference type="ARBA" id="ARBA00005916"/>
    </source>
</evidence>